<evidence type="ECO:0000256" key="1">
    <source>
        <dbReference type="ARBA" id="ARBA00022723"/>
    </source>
</evidence>
<dbReference type="Pfam" id="PF00348">
    <property type="entry name" value="polyprenyl_synt"/>
    <property type="match status" value="1"/>
</dbReference>
<keyword evidence="1" id="KW-0479">Metal-binding</keyword>
<dbReference type="AlphaFoldDB" id="A0A5Q0GZ46"/>
<dbReference type="PANTHER" id="PTHR12001">
    <property type="entry name" value="GERANYLGERANYL PYROPHOSPHATE SYNTHASE"/>
    <property type="match status" value="1"/>
</dbReference>
<dbReference type="Gene3D" id="1.10.600.10">
    <property type="entry name" value="Farnesyl Diphosphate Synthase"/>
    <property type="match status" value="1"/>
</dbReference>
<evidence type="ECO:0000256" key="3">
    <source>
        <dbReference type="RuleBase" id="RU004466"/>
    </source>
</evidence>
<dbReference type="NCBIfam" id="NF041169">
    <property type="entry name" value="f2_encap_cargo4"/>
    <property type="match status" value="1"/>
</dbReference>
<dbReference type="OrthoDB" id="4497239at2"/>
<dbReference type="SUPFAM" id="SSF48576">
    <property type="entry name" value="Terpenoid synthases"/>
    <property type="match status" value="1"/>
</dbReference>
<evidence type="ECO:0000313" key="5">
    <source>
        <dbReference type="Proteomes" id="UP000325787"/>
    </source>
</evidence>
<dbReference type="EMBL" id="CP034550">
    <property type="protein sequence ID" value="QFZ19316.1"/>
    <property type="molecule type" value="Genomic_DNA"/>
</dbReference>
<proteinExistence type="inferred from homology"/>
<protein>
    <submittedName>
        <fullName evidence="4">Polyprenyl synthetase family protein</fullName>
    </submittedName>
</protein>
<dbReference type="InterPro" id="IPR008949">
    <property type="entry name" value="Isoprenoid_synthase_dom_sf"/>
</dbReference>
<comment type="similarity">
    <text evidence="3">Belongs to the FPP/GGPP synthase family.</text>
</comment>
<dbReference type="RefSeq" id="WP_033434593.1">
    <property type="nucleotide sequence ID" value="NZ_CP034550.1"/>
</dbReference>
<dbReference type="SFLD" id="SFLDG01017">
    <property type="entry name" value="Polyprenyl_Transferase_Like"/>
    <property type="match status" value="1"/>
</dbReference>
<dbReference type="InterPro" id="IPR033749">
    <property type="entry name" value="Polyprenyl_synt_CS"/>
</dbReference>
<dbReference type="GO" id="GO:0046872">
    <property type="term" value="F:metal ion binding"/>
    <property type="evidence" value="ECO:0007669"/>
    <property type="project" value="UniProtKB-KW"/>
</dbReference>
<gene>
    <name evidence="4" type="ORF">EKG83_19420</name>
</gene>
<keyword evidence="3" id="KW-0808">Transferase</keyword>
<dbReference type="SFLD" id="SFLDS00005">
    <property type="entry name" value="Isoprenoid_Synthase_Type_I"/>
    <property type="match status" value="1"/>
</dbReference>
<dbReference type="GO" id="GO:0008299">
    <property type="term" value="P:isoprenoid biosynthetic process"/>
    <property type="evidence" value="ECO:0007669"/>
    <property type="project" value="InterPro"/>
</dbReference>
<accession>A0A5Q0GZ46</accession>
<evidence type="ECO:0000313" key="4">
    <source>
        <dbReference type="EMBL" id="QFZ19316.1"/>
    </source>
</evidence>
<dbReference type="CDD" id="cd00685">
    <property type="entry name" value="Trans_IPPS_HT"/>
    <property type="match status" value="1"/>
</dbReference>
<name>A0A5Q0GZ46_SACSY</name>
<dbReference type="PANTHER" id="PTHR12001:SF86">
    <property type="entry name" value="GERANYLGERANYL DIPHOSPHATE SYNTHASE"/>
    <property type="match status" value="1"/>
</dbReference>
<dbReference type="InterPro" id="IPR000092">
    <property type="entry name" value="Polyprenyl_synt"/>
</dbReference>
<dbReference type="KEGG" id="ssyi:EKG83_19420"/>
<dbReference type="GO" id="GO:0004659">
    <property type="term" value="F:prenyltransferase activity"/>
    <property type="evidence" value="ECO:0007669"/>
    <property type="project" value="InterPro"/>
</dbReference>
<organism evidence="4 5">
    <name type="scientific">Saccharothrix syringae</name>
    <name type="common">Nocardiopsis syringae</name>
    <dbReference type="NCBI Taxonomy" id="103733"/>
    <lineage>
        <taxon>Bacteria</taxon>
        <taxon>Bacillati</taxon>
        <taxon>Actinomycetota</taxon>
        <taxon>Actinomycetes</taxon>
        <taxon>Pseudonocardiales</taxon>
        <taxon>Pseudonocardiaceae</taxon>
        <taxon>Saccharothrix</taxon>
    </lineage>
</organism>
<dbReference type="Proteomes" id="UP000325787">
    <property type="component" value="Chromosome"/>
</dbReference>
<evidence type="ECO:0000256" key="2">
    <source>
        <dbReference type="ARBA" id="ARBA00022842"/>
    </source>
</evidence>
<reference evidence="5" key="1">
    <citation type="journal article" date="2021" name="Curr. Microbiol.">
        <title>Complete genome of nocamycin-producing strain Saccharothrix syringae NRRL B-16468 reveals the biosynthetic potential for secondary metabolites.</title>
        <authorList>
            <person name="Mo X."/>
            <person name="Yang S."/>
        </authorList>
    </citation>
    <scope>NUCLEOTIDE SEQUENCE [LARGE SCALE GENOMIC DNA]</scope>
    <source>
        <strain evidence="5">ATCC 51364 / DSM 43886 / JCM 6844 / KCTC 9398 / NBRC 14523 / NRRL B-16468 / INA 2240</strain>
    </source>
</reference>
<dbReference type="PROSITE" id="PS00723">
    <property type="entry name" value="POLYPRENYL_SYNTHASE_1"/>
    <property type="match status" value="1"/>
</dbReference>
<sequence>MTDLDAGPAHRSAREVLNWSRAGVTPALRAAVDRLPDSMRTIAGYHFGWWDEGGRPTGADAGKAIRPALVLLGTQAVGGTADEALPAAVAVELVHNFSLLHDDVMDGDRTRRHRATAWTVYGVNPAILAGDALLTLALDELAGSGHPAAQQSIRVLSTAVQELLEGQRADLSFEERSDVRLAECVRMAEGKTGALLGASCALGALFGGGRPEQVGHLRSFGERMGLAFQFADDLLGIWGDPAVTGKPVYSDLQNRKKSLPVVAALTSGTSAARELDALYHSGRELAVADLERAAELIELSGARAWSQDQADDLLERAQGHLRAAEAVARAERELDAVARLATRRDR</sequence>
<keyword evidence="5" id="KW-1185">Reference proteome</keyword>
<keyword evidence="2" id="KW-0460">Magnesium</keyword>